<comment type="function">
    <text evidence="1">Specifically recognizes and binds N6-methyladenosine (m6A)-containing RNAs, and regulates mRNA stability. M6A is a modification present at internal sites of mRNAs and some non-coding RNAs and plays a role in mRNA stability and processing.</text>
</comment>
<evidence type="ECO:0000256" key="1">
    <source>
        <dbReference type="RuleBase" id="RU369095"/>
    </source>
</evidence>
<dbReference type="Gene3D" id="3.10.590.10">
    <property type="entry name" value="ph1033 like domains"/>
    <property type="match status" value="1"/>
</dbReference>
<evidence type="ECO:0000259" key="2">
    <source>
        <dbReference type="PROSITE" id="PS50882"/>
    </source>
</evidence>
<dbReference type="PANTHER" id="PTHR12357:SF92">
    <property type="entry name" value="YTH DOMAIN-CONTAINING FAMILY PROTEIN"/>
    <property type="match status" value="1"/>
</dbReference>
<dbReference type="GO" id="GO:0005737">
    <property type="term" value="C:cytoplasm"/>
    <property type="evidence" value="ECO:0007669"/>
    <property type="project" value="TreeGrafter"/>
</dbReference>
<feature type="domain" description="YTH" evidence="2">
    <location>
        <begin position="80"/>
        <end position="146"/>
    </location>
</feature>
<dbReference type="Proteomes" id="UP001237642">
    <property type="component" value="Unassembled WGS sequence"/>
</dbReference>
<dbReference type="PROSITE" id="PS50882">
    <property type="entry name" value="YTH"/>
    <property type="match status" value="1"/>
</dbReference>
<dbReference type="Pfam" id="PF04146">
    <property type="entry name" value="YTH"/>
    <property type="match status" value="1"/>
</dbReference>
<dbReference type="InterPro" id="IPR007275">
    <property type="entry name" value="YTH_domain"/>
</dbReference>
<accession>A0AAD8J7M1</accession>
<keyword evidence="1" id="KW-0694">RNA-binding</keyword>
<comment type="similarity">
    <text evidence="1">Belongs to the YTHDF family.</text>
</comment>
<dbReference type="GO" id="GO:1990247">
    <property type="term" value="F:N6-methyladenosine-containing RNA reader activity"/>
    <property type="evidence" value="ECO:0007669"/>
    <property type="project" value="UniProtKB-UniRule"/>
</dbReference>
<comment type="caution">
    <text evidence="3">The sequence shown here is derived from an EMBL/GenBank/DDBJ whole genome shotgun (WGS) entry which is preliminary data.</text>
</comment>
<sequence>MRATHYGRGTQIVDNLSHGKVWSNRNQVKVSQPGNVLSSFGASVQRRTVMDKVQTLFNVGHGIPDVSYQQNRGPRRLEQVINKNIGWRSEDDVHKSIKYNVWSSTPNGNKKLNIAYDDARRIAGEDPKGCPIFLFFSVRLVICFLF</sequence>
<evidence type="ECO:0000313" key="4">
    <source>
        <dbReference type="Proteomes" id="UP001237642"/>
    </source>
</evidence>
<dbReference type="PANTHER" id="PTHR12357">
    <property type="entry name" value="YTH YT521-B HOMOLOGY DOMAIN-CONTAINING"/>
    <property type="match status" value="1"/>
</dbReference>
<proteinExistence type="inferred from homology"/>
<dbReference type="AlphaFoldDB" id="A0AAD8J7M1"/>
<evidence type="ECO:0000313" key="3">
    <source>
        <dbReference type="EMBL" id="KAK1398691.1"/>
    </source>
</evidence>
<gene>
    <name evidence="3" type="ORF">POM88_008554</name>
</gene>
<dbReference type="InterPro" id="IPR045168">
    <property type="entry name" value="YTH_prot"/>
</dbReference>
<dbReference type="GO" id="GO:0003729">
    <property type="term" value="F:mRNA binding"/>
    <property type="evidence" value="ECO:0007669"/>
    <property type="project" value="UniProtKB-UniRule"/>
</dbReference>
<dbReference type="GO" id="GO:0061157">
    <property type="term" value="P:mRNA destabilization"/>
    <property type="evidence" value="ECO:0007669"/>
    <property type="project" value="TreeGrafter"/>
</dbReference>
<name>A0AAD8J7M1_9APIA</name>
<reference evidence="3" key="2">
    <citation type="submission" date="2023-05" db="EMBL/GenBank/DDBJ databases">
        <authorList>
            <person name="Schelkunov M.I."/>
        </authorList>
    </citation>
    <scope>NUCLEOTIDE SEQUENCE</scope>
    <source>
        <strain evidence="3">Hsosn_3</strain>
        <tissue evidence="3">Leaf</tissue>
    </source>
</reference>
<organism evidence="3 4">
    <name type="scientific">Heracleum sosnowskyi</name>
    <dbReference type="NCBI Taxonomy" id="360622"/>
    <lineage>
        <taxon>Eukaryota</taxon>
        <taxon>Viridiplantae</taxon>
        <taxon>Streptophyta</taxon>
        <taxon>Embryophyta</taxon>
        <taxon>Tracheophyta</taxon>
        <taxon>Spermatophyta</taxon>
        <taxon>Magnoliopsida</taxon>
        <taxon>eudicotyledons</taxon>
        <taxon>Gunneridae</taxon>
        <taxon>Pentapetalae</taxon>
        <taxon>asterids</taxon>
        <taxon>campanulids</taxon>
        <taxon>Apiales</taxon>
        <taxon>Apiaceae</taxon>
        <taxon>Apioideae</taxon>
        <taxon>apioid superclade</taxon>
        <taxon>Tordylieae</taxon>
        <taxon>Tordyliinae</taxon>
        <taxon>Heracleum</taxon>
    </lineage>
</organism>
<keyword evidence="4" id="KW-1185">Reference proteome</keyword>
<reference evidence="3" key="1">
    <citation type="submission" date="2023-02" db="EMBL/GenBank/DDBJ databases">
        <title>Genome of toxic invasive species Heracleum sosnowskyi carries increased number of genes despite the absence of recent whole-genome duplications.</title>
        <authorList>
            <person name="Schelkunov M."/>
            <person name="Shtratnikova V."/>
            <person name="Makarenko M."/>
            <person name="Klepikova A."/>
            <person name="Omelchenko D."/>
            <person name="Novikova G."/>
            <person name="Obukhova E."/>
            <person name="Bogdanov V."/>
            <person name="Penin A."/>
            <person name="Logacheva M."/>
        </authorList>
    </citation>
    <scope>NUCLEOTIDE SEQUENCE</scope>
    <source>
        <strain evidence="3">Hsosn_3</strain>
        <tissue evidence="3">Leaf</tissue>
    </source>
</reference>
<dbReference type="EMBL" id="JAUIZM010000002">
    <property type="protein sequence ID" value="KAK1398691.1"/>
    <property type="molecule type" value="Genomic_DNA"/>
</dbReference>
<protein>
    <recommendedName>
        <fullName evidence="1">YTH domain-containing family protein</fullName>
    </recommendedName>
</protein>